<dbReference type="Gene3D" id="3.40.50.720">
    <property type="entry name" value="NAD(P)-binding Rossmann-like Domain"/>
    <property type="match status" value="1"/>
</dbReference>
<dbReference type="PANTHER" id="PTHR42760">
    <property type="entry name" value="SHORT-CHAIN DEHYDROGENASES/REDUCTASES FAMILY MEMBER"/>
    <property type="match status" value="1"/>
</dbReference>
<sequence length="264" mass="27747">MSVQALPFSLAGKSILIAGGAGYLATPVAALAADLGANLCIADRDPDRLKTALTELGNRKCGGDIFGIDLDIGDENSINACIDACTARFGHLDGFVNATFGSTSKRLEELSGDDFDRANRVNLTGAFLAARKVAAQMKQGGSILMYASMYGLVAPNPALYPEGLNPNPIEYGTGKAGIAQMVRYLAAHYGPRNIRVNAIAPGPFPNLNTTGWNKPFVKNLEQHTMLGRTGEQHETAGAAAFLLSPAASYITGQVLSVDGGWTAW</sequence>
<accession>A0ABY7YN17</accession>
<name>A0ABY7YN17_9HYPH</name>
<comment type="similarity">
    <text evidence="1">Belongs to the short-chain dehydrogenases/reductases (SDR) family.</text>
</comment>
<gene>
    <name evidence="2" type="ORF">PSQ19_18730</name>
</gene>
<dbReference type="PRINTS" id="PR00081">
    <property type="entry name" value="GDHRDH"/>
</dbReference>
<evidence type="ECO:0000313" key="2">
    <source>
        <dbReference type="EMBL" id="WDR02587.1"/>
    </source>
</evidence>
<keyword evidence="3" id="KW-1185">Reference proteome</keyword>
<protein>
    <submittedName>
        <fullName evidence="2">SDR family oxidoreductase</fullName>
    </submittedName>
</protein>
<dbReference type="InterPro" id="IPR036291">
    <property type="entry name" value="NAD(P)-bd_dom_sf"/>
</dbReference>
<evidence type="ECO:0000313" key="3">
    <source>
        <dbReference type="Proteomes" id="UP001220530"/>
    </source>
</evidence>
<dbReference type="RefSeq" id="WP_282218989.1">
    <property type="nucleotide sequence ID" value="NZ_CP118246.1"/>
</dbReference>
<dbReference type="Proteomes" id="UP001220530">
    <property type="component" value="Chromosome"/>
</dbReference>
<proteinExistence type="inferred from homology"/>
<evidence type="ECO:0000256" key="1">
    <source>
        <dbReference type="ARBA" id="ARBA00006484"/>
    </source>
</evidence>
<dbReference type="Pfam" id="PF13561">
    <property type="entry name" value="adh_short_C2"/>
    <property type="match status" value="1"/>
</dbReference>
<reference evidence="2 3" key="1">
    <citation type="submission" date="2023-02" db="EMBL/GenBank/DDBJ databases">
        <title>Devosia algicola sp. nov., isolated from the phycosphere of marine algae.</title>
        <authorList>
            <person name="Kim J.M."/>
            <person name="Lee J.K."/>
            <person name="Choi B.J."/>
            <person name="Bayburt H."/>
            <person name="Jeon C.O."/>
        </authorList>
    </citation>
    <scope>NUCLEOTIDE SEQUENCE [LARGE SCALE GENOMIC DNA]</scope>
    <source>
        <strain evidence="2 3">G20-9</strain>
    </source>
</reference>
<dbReference type="SUPFAM" id="SSF51735">
    <property type="entry name" value="NAD(P)-binding Rossmann-fold domains"/>
    <property type="match status" value="1"/>
</dbReference>
<organism evidence="2 3">
    <name type="scientific">Devosia algicola</name>
    <dbReference type="NCBI Taxonomy" id="3026418"/>
    <lineage>
        <taxon>Bacteria</taxon>
        <taxon>Pseudomonadati</taxon>
        <taxon>Pseudomonadota</taxon>
        <taxon>Alphaproteobacteria</taxon>
        <taxon>Hyphomicrobiales</taxon>
        <taxon>Devosiaceae</taxon>
        <taxon>Devosia</taxon>
    </lineage>
</organism>
<dbReference type="EMBL" id="CP118246">
    <property type="protein sequence ID" value="WDR02587.1"/>
    <property type="molecule type" value="Genomic_DNA"/>
</dbReference>
<dbReference type="InterPro" id="IPR002347">
    <property type="entry name" value="SDR_fam"/>
</dbReference>